<dbReference type="OrthoDB" id="5226655at2759"/>
<dbReference type="AlphaFoldDB" id="A0A9P7SWV5"/>
<keyword evidence="2" id="KW-1185">Reference proteome</keyword>
<proteinExistence type="predicted"/>
<name>A0A9P7SWV5_9HYPO</name>
<dbReference type="EMBL" id="SRPW01002912">
    <property type="protein sequence ID" value="KAG5989544.1"/>
    <property type="molecule type" value="Genomic_DNA"/>
</dbReference>
<accession>A0A9P7SWV5</accession>
<evidence type="ECO:0000313" key="2">
    <source>
        <dbReference type="Proteomes" id="UP000748025"/>
    </source>
</evidence>
<reference evidence="1" key="1">
    <citation type="journal article" date="2020" name="bioRxiv">
        <title>Whole genome comparisons of ergot fungi reveals the divergence and evolution of species within the genus Claviceps are the result of varying mechanisms driving genome evolution and host range expansion.</title>
        <authorList>
            <person name="Wyka S.A."/>
            <person name="Mondo S.J."/>
            <person name="Liu M."/>
            <person name="Dettman J."/>
            <person name="Nalam V."/>
            <person name="Broders K.D."/>
        </authorList>
    </citation>
    <scope>NUCLEOTIDE SEQUENCE</scope>
    <source>
        <strain evidence="1">CCC 602</strain>
    </source>
</reference>
<protein>
    <submittedName>
        <fullName evidence="1">Uncharacterized protein</fullName>
    </submittedName>
</protein>
<sequence length="103" mass="11091">MVALQGFARPYFNGVASRIYVGDGSKAFAVNFPFDVYSFAWVPSLHRCCVNLCSNGTQTGLQSFVCAQKNERVTTSAVARMVVWCDETQTAAVANARGCGPIS</sequence>
<gene>
    <name evidence="1" type="ORF">E4U43_004478</name>
</gene>
<organism evidence="1 2">
    <name type="scientific">Claviceps pusilla</name>
    <dbReference type="NCBI Taxonomy" id="123648"/>
    <lineage>
        <taxon>Eukaryota</taxon>
        <taxon>Fungi</taxon>
        <taxon>Dikarya</taxon>
        <taxon>Ascomycota</taxon>
        <taxon>Pezizomycotina</taxon>
        <taxon>Sordariomycetes</taxon>
        <taxon>Hypocreomycetidae</taxon>
        <taxon>Hypocreales</taxon>
        <taxon>Clavicipitaceae</taxon>
        <taxon>Claviceps</taxon>
    </lineage>
</organism>
<dbReference type="Proteomes" id="UP000748025">
    <property type="component" value="Unassembled WGS sequence"/>
</dbReference>
<evidence type="ECO:0000313" key="1">
    <source>
        <dbReference type="EMBL" id="KAG5989544.1"/>
    </source>
</evidence>
<comment type="caution">
    <text evidence="1">The sequence shown here is derived from an EMBL/GenBank/DDBJ whole genome shotgun (WGS) entry which is preliminary data.</text>
</comment>